<keyword evidence="1" id="KW-1133">Transmembrane helix</keyword>
<dbReference type="InterPro" id="IPR011055">
    <property type="entry name" value="Dup_hybrid_motif"/>
</dbReference>
<sequence length="341" mass="39150">MLSNRLRLFKRRVSIIYDIFLRKGYEHVTIMLIPHSEKNIFTFKISNFMFLFFTLIVFVLVVGGSYLFVDRTTFEEKVSDLNDNYIESLSVLEGIKTNMHLLSNASNQVLDVTKNIIDIIHPEDIQKKVIYNDNHQGGPLGKNPFLDFFSTGNVKGKIDKERLKEIKKLLFLGKDLSMVHRDLKGLEIFLKNYKTILKQIPSIFPVLGSSVGRGYITSYYGLRRDPFSGRMTRHFGIDIVNLHGTPVISTANGYVKNSGYNPSKGLFVEVYHKYGFSTNYFHLSSIYVRKGQNLSKGQVIGRIGSTGRSTGSHLHYEIRINNFSINPLPFMNLDRFHEMDI</sequence>
<dbReference type="Gene3D" id="2.70.70.10">
    <property type="entry name" value="Glucose Permease (Domain IIA)"/>
    <property type="match status" value="1"/>
</dbReference>
<organism evidence="3">
    <name type="scientific">uncultured spirochete</name>
    <dbReference type="NCBI Taxonomy" id="156406"/>
    <lineage>
        <taxon>Bacteria</taxon>
        <taxon>Pseudomonadati</taxon>
        <taxon>Spirochaetota</taxon>
        <taxon>Spirochaetia</taxon>
        <taxon>Spirochaetales</taxon>
        <taxon>environmental samples</taxon>
    </lineage>
</organism>
<dbReference type="PANTHER" id="PTHR21666:SF270">
    <property type="entry name" value="MUREIN HYDROLASE ACTIVATOR ENVC"/>
    <property type="match status" value="1"/>
</dbReference>
<dbReference type="InterPro" id="IPR016047">
    <property type="entry name" value="M23ase_b-sheet_dom"/>
</dbReference>
<dbReference type="AlphaFoldDB" id="A0A224ATY0"/>
<name>A0A224ATY0_9SPIR</name>
<keyword evidence="1" id="KW-0812">Transmembrane</keyword>
<evidence type="ECO:0000256" key="1">
    <source>
        <dbReference type="SAM" id="Phobius"/>
    </source>
</evidence>
<evidence type="ECO:0000313" key="3">
    <source>
        <dbReference type="EMBL" id="BBA20437.1"/>
    </source>
</evidence>
<proteinExistence type="predicted"/>
<feature type="transmembrane region" description="Helical" evidence="1">
    <location>
        <begin position="48"/>
        <end position="69"/>
    </location>
</feature>
<feature type="domain" description="M23ase beta-sheet core" evidence="2">
    <location>
        <begin position="233"/>
        <end position="327"/>
    </location>
</feature>
<dbReference type="SUPFAM" id="SSF51261">
    <property type="entry name" value="Duplicated hybrid motif"/>
    <property type="match status" value="1"/>
</dbReference>
<protein>
    <submittedName>
        <fullName evidence="3">Peptidase M23</fullName>
    </submittedName>
</protein>
<keyword evidence="1" id="KW-0472">Membrane</keyword>
<reference evidence="3" key="1">
    <citation type="submission" date="2017-07" db="EMBL/GenBank/DDBJ databases">
        <title>Development of Polymerase Chain Reaction Assays for diagnosis of Akoya oyster disease.</title>
        <authorList>
            <person name="Matsuyama T."/>
        </authorList>
    </citation>
    <scope>NUCLEOTIDE SEQUENCE</scope>
</reference>
<dbReference type="EMBL" id="LC312648">
    <property type="protein sequence ID" value="BBA20437.1"/>
    <property type="molecule type" value="Genomic_DNA"/>
</dbReference>
<dbReference type="GO" id="GO:0004222">
    <property type="term" value="F:metalloendopeptidase activity"/>
    <property type="evidence" value="ECO:0007669"/>
    <property type="project" value="TreeGrafter"/>
</dbReference>
<dbReference type="CDD" id="cd12797">
    <property type="entry name" value="M23_peptidase"/>
    <property type="match status" value="1"/>
</dbReference>
<dbReference type="PANTHER" id="PTHR21666">
    <property type="entry name" value="PEPTIDASE-RELATED"/>
    <property type="match status" value="1"/>
</dbReference>
<dbReference type="Pfam" id="PF01551">
    <property type="entry name" value="Peptidase_M23"/>
    <property type="match status" value="1"/>
</dbReference>
<evidence type="ECO:0000259" key="2">
    <source>
        <dbReference type="Pfam" id="PF01551"/>
    </source>
</evidence>
<dbReference type="InterPro" id="IPR050570">
    <property type="entry name" value="Cell_wall_metabolism_enzyme"/>
</dbReference>
<accession>A0A224ATY0</accession>